<feature type="compositionally biased region" description="Low complexity" evidence="1">
    <location>
        <begin position="79"/>
        <end position="88"/>
    </location>
</feature>
<dbReference type="Proteomes" id="UP000258832">
    <property type="component" value="Segment"/>
</dbReference>
<dbReference type="GeneID" id="63209861"/>
<evidence type="ECO:0000313" key="3">
    <source>
        <dbReference type="Proteomes" id="UP000258832"/>
    </source>
</evidence>
<feature type="region of interest" description="Disordered" evidence="1">
    <location>
        <begin position="70"/>
        <end position="111"/>
    </location>
</feature>
<sequence length="111" mass="12069">MVEVAAMKASERLTERNELLEVIAEIDSDLSVLVEDKSFRAAQQCREMLDARRETARELNLLGFSAPELDERLRRRESPPAAGAGDSAGVRDGGGDCVVAKRRIGPSKEAG</sequence>
<organism evidence="2 3">
    <name type="scientific">Mycobacterium phage Bromden</name>
    <dbReference type="NCBI Taxonomy" id="2283252"/>
    <lineage>
        <taxon>Viruses</taxon>
        <taxon>Duplodnaviria</taxon>
        <taxon>Heunggongvirae</taxon>
        <taxon>Uroviricota</taxon>
        <taxon>Caudoviricetes</taxon>
        <taxon>Vilmaviridae</taxon>
        <taxon>Lclasvirinae</taxon>
        <taxon>Bromdenvirus</taxon>
        <taxon>Bromdenvirus bromden</taxon>
    </lineage>
</organism>
<dbReference type="KEGG" id="vg:63209861"/>
<reference evidence="3" key="1">
    <citation type="submission" date="2018-07" db="EMBL/GenBank/DDBJ databases">
        <authorList>
            <person name="Quirk P.G."/>
            <person name="Krulwich T.A."/>
        </authorList>
    </citation>
    <scope>NUCLEOTIDE SEQUENCE [LARGE SCALE GENOMIC DNA]</scope>
</reference>
<proteinExistence type="predicted"/>
<keyword evidence="3" id="KW-1185">Reference proteome</keyword>
<dbReference type="RefSeq" id="YP_010013278.1">
    <property type="nucleotide sequence ID" value="NC_053510.1"/>
</dbReference>
<evidence type="ECO:0000313" key="2">
    <source>
        <dbReference type="EMBL" id="AXH67854.1"/>
    </source>
</evidence>
<accession>A0A345MBI3</accession>
<protein>
    <submittedName>
        <fullName evidence="2">Uncharacterized protein</fullName>
    </submittedName>
</protein>
<gene>
    <name evidence="2" type="primary">48</name>
    <name evidence="2" type="ORF">SEA_BROMDEN_48</name>
</gene>
<evidence type="ECO:0000256" key="1">
    <source>
        <dbReference type="SAM" id="MobiDB-lite"/>
    </source>
</evidence>
<dbReference type="EMBL" id="MH576973">
    <property type="protein sequence ID" value="AXH67854.1"/>
    <property type="molecule type" value="Genomic_DNA"/>
</dbReference>
<name>A0A345MBI3_9CAUD</name>